<name>A0A0S6UF09_NEOTH</name>
<protein>
    <recommendedName>
        <fullName evidence="5">CRISPR type III-B/RAMP module-associated protein Cmr5</fullName>
    </recommendedName>
</protein>
<dbReference type="Gene3D" id="1.10.520.30">
    <property type="entry name" value="AF1862-like domain"/>
    <property type="match status" value="1"/>
</dbReference>
<evidence type="ECO:0000256" key="5">
    <source>
        <dbReference type="ARBA" id="ARBA00030001"/>
    </source>
</evidence>
<gene>
    <name evidence="6" type="ORF">MTY_1529</name>
</gene>
<dbReference type="SUPFAM" id="SSF158568">
    <property type="entry name" value="AF1862-like"/>
    <property type="match status" value="1"/>
</dbReference>
<dbReference type="Proteomes" id="UP000063718">
    <property type="component" value="Unassembled WGS sequence"/>
</dbReference>
<dbReference type="Pfam" id="PF09701">
    <property type="entry name" value="Cas_Cmr5"/>
    <property type="match status" value="1"/>
</dbReference>
<evidence type="ECO:0000256" key="2">
    <source>
        <dbReference type="ARBA" id="ARBA00006161"/>
    </source>
</evidence>
<dbReference type="GO" id="GO:0005737">
    <property type="term" value="C:cytoplasm"/>
    <property type="evidence" value="ECO:0007669"/>
    <property type="project" value="UniProtKB-SubCell"/>
</dbReference>
<dbReference type="NCBIfam" id="TIGR01881">
    <property type="entry name" value="cas_Cmr5"/>
    <property type="match status" value="1"/>
</dbReference>
<sequence>MMIASIEQVRARYAYGCAVEGSRLANHSREYKSYVKKIPALIKTNGLGATVAFIAAKKKDNPRKKEYAYQVIYNQLMGWLVQKGLVEGDKELVEQIISLNSPIYRQVTMEVLALFKWMGRFAEALIAGEAND</sequence>
<dbReference type="GO" id="GO:0051607">
    <property type="term" value="P:defense response to virus"/>
    <property type="evidence" value="ECO:0007669"/>
    <property type="project" value="UniProtKB-KW"/>
</dbReference>
<dbReference type="EMBL" id="DF238840">
    <property type="protein sequence ID" value="GAF26190.1"/>
    <property type="molecule type" value="Genomic_DNA"/>
</dbReference>
<comment type="subcellular location">
    <subcellularLocation>
        <location evidence="1">Cytoplasm</location>
    </subcellularLocation>
</comment>
<keyword evidence="3" id="KW-0963">Cytoplasm</keyword>
<dbReference type="InterPro" id="IPR023101">
    <property type="entry name" value="AF1862-like_dom_sf"/>
</dbReference>
<dbReference type="InterPro" id="IPR010160">
    <property type="entry name" value="CRISPR-assoc_prot_Cmr5"/>
</dbReference>
<evidence type="ECO:0000313" key="6">
    <source>
        <dbReference type="EMBL" id="GAF26190.1"/>
    </source>
</evidence>
<proteinExistence type="inferred from homology"/>
<organism evidence="6">
    <name type="scientific">Moorella thermoacetica Y72</name>
    <dbReference type="NCBI Taxonomy" id="1325331"/>
    <lineage>
        <taxon>Bacteria</taxon>
        <taxon>Bacillati</taxon>
        <taxon>Bacillota</taxon>
        <taxon>Clostridia</taxon>
        <taxon>Neomoorellales</taxon>
        <taxon>Neomoorellaceae</taxon>
        <taxon>Neomoorella</taxon>
    </lineage>
</organism>
<evidence type="ECO:0000256" key="1">
    <source>
        <dbReference type="ARBA" id="ARBA00004496"/>
    </source>
</evidence>
<accession>A0A0S6UF09</accession>
<keyword evidence="4" id="KW-0051">Antiviral defense</keyword>
<dbReference type="RefSeq" id="WP_036371834.1">
    <property type="nucleotide sequence ID" value="NZ_DF238840.1"/>
</dbReference>
<evidence type="ECO:0000256" key="3">
    <source>
        <dbReference type="ARBA" id="ARBA00022490"/>
    </source>
</evidence>
<evidence type="ECO:0000256" key="4">
    <source>
        <dbReference type="ARBA" id="ARBA00023118"/>
    </source>
</evidence>
<comment type="similarity">
    <text evidence="2">Belongs to the CRISPR system Cmr5 family.</text>
</comment>
<reference evidence="6" key="1">
    <citation type="journal article" date="2014" name="Gene">
        <title>Genome-guided analysis of transformation efficiency and carbon dioxide assimilation by Moorella thermoacetica Y72.</title>
        <authorList>
            <person name="Tsukahara K."/>
            <person name="Kita A."/>
            <person name="Nakashimada Y."/>
            <person name="Hoshino T."/>
            <person name="Murakami K."/>
        </authorList>
    </citation>
    <scope>NUCLEOTIDE SEQUENCE [LARGE SCALE GENOMIC DNA]</scope>
    <source>
        <strain evidence="6">Y72</strain>
    </source>
</reference>
<dbReference type="AlphaFoldDB" id="A0A0S6UF09"/>